<reference evidence="1" key="5">
    <citation type="journal article" date="2017" name="Genome Announc.">
        <title>Complete Circularized Genome Sequences of Four Strains of Elizabethkingia anophelis, Including Two Novel Strains Isolated from Wild-Caught Anopheles sinensis.</title>
        <authorList>
            <person name="Pei D."/>
            <person name="Nicholson A.C."/>
            <person name="Jiang J."/>
            <person name="Chen H."/>
            <person name="Whitney A.M."/>
            <person name="Villarma A."/>
            <person name="Bell M."/>
            <person name="Humrighouse B."/>
            <person name="Rowe L.A."/>
            <person name="Sheth M."/>
            <person name="Batra D."/>
            <person name="Juieng P."/>
            <person name="Loparev V.N."/>
            <person name="McQuiston J.R."/>
            <person name="Lan Y."/>
            <person name="Ma Y."/>
            <person name="Xu J."/>
        </authorList>
    </citation>
    <scope>NUCLEOTIDE SEQUENCE</scope>
</reference>
<reference evidence="1" key="2">
    <citation type="journal article" date="2014" name="PLoS ONE">
        <title>Insights from the genome annotation of Elizabethkingia anophelis from the malaria vector Anopheles gambiae.</title>
        <authorList>
            <person name="Kukutla P."/>
            <person name="Lindberg B.G."/>
            <person name="Pei D."/>
            <person name="Rayl M."/>
            <person name="Yu W."/>
            <person name="Steritz M."/>
            <person name="Faye I."/>
            <person name="Xu J."/>
        </authorList>
    </citation>
    <scope>NUCLEOTIDE SEQUENCE</scope>
</reference>
<reference evidence="1" key="7">
    <citation type="journal article" date="2017" name="Sci. Rep.">
        <title>Genomic features, phylogenetic relationships, and comparative genomics of Elizabethkingia anophelis strain EM361-97 isolated in Taiwan.</title>
        <authorList>
            <person name="Lin J.N."/>
            <person name="Lai C.H."/>
            <person name="Yang C.H."/>
            <person name="Huang Y.H."/>
            <person name="Lin H.H."/>
        </authorList>
    </citation>
    <scope>NUCLEOTIDE SEQUENCE</scope>
</reference>
<dbReference type="GeneID" id="56686048"/>
<dbReference type="PROSITE" id="PS51257">
    <property type="entry name" value="PROKAR_LIPOPROTEIN"/>
    <property type="match status" value="1"/>
</dbReference>
<reference evidence="1" key="4">
    <citation type="journal article" date="2016" name="Sci. Rep.">
        <title>Genomic epidemiology and global diversity of the emerging bacterial pathogen Elizabethkingia anophelis.</title>
        <authorList>
            <person name="Breurec S."/>
            <person name="Criscuolo A."/>
            <person name="Diancourt L."/>
            <person name="Rendueles O."/>
            <person name="Vandenbogaert M."/>
            <person name="Passet V."/>
            <person name="Caro V."/>
            <person name="Rocha E.P."/>
            <person name="Touchon M."/>
            <person name="Brisse S."/>
        </authorList>
    </citation>
    <scope>NUCLEOTIDE SEQUENCE</scope>
</reference>
<evidence type="ECO:0008006" key="3">
    <source>
        <dbReference type="Google" id="ProtNLM"/>
    </source>
</evidence>
<accession>A0A455ZFT8</accession>
<gene>
    <name evidence="1" type="primary">ICEEaIII(1)_R26_16953_16264</name>
    <name evidence="2" type="synonym">ICEEaIII(3)_As1_25015_25704</name>
</gene>
<sequence length="229" mass="26565">MKKTITIILPAILFISALISCNKEVKSEKGGIDIISNVYFNASKNLEKIQNFHVSRLNYSGDSIIELVPDLAMPGLTNAVYFIQDSLYYDLGQNNSGNVIISDIKKKQKGQSIFDKKAGAIFTKEWVPNYEHRKNISDTVLFGKTYKRFEINAPESFTRYYIYPTDTILPYSLYKQADKDYKGRIERIDSYNKKKDIFVTLQLLPRAKWDKDAKEIFEFNRFIKNKAHE</sequence>
<reference evidence="1" key="6">
    <citation type="journal article" date="2017" name="Nat. Commun.">
        <title>Evolutionary dynamics and genomic features of the Elizabethkingia anophelis 2015 to 2016 Wisconsin outbreak strain.</title>
        <authorList>
            <person name="Perrin A."/>
            <person name="Larsonneur E."/>
            <person name="Nicholson A.C."/>
            <person name="Edwards D.J."/>
            <person name="Gundlach K.M."/>
            <person name="Whitney A.M."/>
            <person name="Gulvik C.A."/>
            <person name="Bell M.E."/>
            <person name="Rendueles O."/>
            <person name="Cury J."/>
            <person name="Hugon P."/>
            <person name="Clermont D."/>
            <person name="Enouf V."/>
            <person name="Loparev V."/>
            <person name="Juieng P."/>
            <person name="Monson T."/>
            <person name="Warshauer D."/>
            <person name="Elbadawi L.I."/>
            <person name="Walters M.S."/>
            <person name="Crist M.B."/>
            <person name="Noble-Wang J."/>
            <person name="Borlaug G."/>
            <person name="Rocha E.P.C."/>
            <person name="Criscuolo A."/>
            <person name="Touchon M."/>
            <person name="Davis J.P."/>
            <person name="Holt K.E."/>
            <person name="McQuiston J.R."/>
            <person name="Brisse S."/>
        </authorList>
    </citation>
    <scope>NUCLEOTIDE SEQUENCE</scope>
</reference>
<evidence type="ECO:0000313" key="2">
    <source>
        <dbReference type="EMBL" id="DAC75650.1"/>
    </source>
</evidence>
<protein>
    <recommendedName>
        <fullName evidence="3">Lipoprotein</fullName>
    </recommendedName>
</protein>
<evidence type="ECO:0000313" key="1">
    <source>
        <dbReference type="EMBL" id="DAC75461.1"/>
    </source>
</evidence>
<organism evidence="1">
    <name type="scientific">Elizabethkingia anophelis</name>
    <dbReference type="NCBI Taxonomy" id="1117645"/>
    <lineage>
        <taxon>Bacteria</taxon>
        <taxon>Pseudomonadati</taxon>
        <taxon>Bacteroidota</taxon>
        <taxon>Flavobacteriia</taxon>
        <taxon>Flavobacteriales</taxon>
        <taxon>Weeksellaceae</taxon>
        <taxon>Elizabethkingia</taxon>
    </lineage>
</organism>
<proteinExistence type="predicted"/>
<reference evidence="1" key="8">
    <citation type="journal article" date="2018" name="J. ISSAAS">
        <title>In Silico Identification of Three Types of Integrative and Conjugative Elements (ICEs) in Elizabethkingia anophelis Strains Isolated from Around the World.</title>
        <authorList>
            <person name="Xu J."/>
            <person name="Pei D."/>
            <person name="Nicholson A."/>
            <person name="Lan Y."/>
            <person name="Xia Q."/>
        </authorList>
    </citation>
    <scope>NUCLEOTIDE SEQUENCE</scope>
</reference>
<dbReference type="RefSeq" id="WP_009090885.1">
    <property type="nucleotide sequence ID" value="NZ_CBCRWW010000026.1"/>
</dbReference>
<dbReference type="EMBL" id="BK010608">
    <property type="protein sequence ID" value="DAC75650.1"/>
    <property type="molecule type" value="Genomic_DNA"/>
</dbReference>
<dbReference type="AlphaFoldDB" id="A0A455ZFT8"/>
<reference evidence="1" key="1">
    <citation type="journal article" date="2014" name="Genome Biol. Evol.">
        <title>Comparative genomic analysis of malaria mosquito vector-associated novel pathogen Elizabethkingia anophelis.</title>
        <authorList>
            <person name="Teo J."/>
            <person name="Tan S.Y."/>
            <person name="Liu Y."/>
            <person name="Tay M."/>
            <person name="Ding Y."/>
            <person name="Li Y."/>
            <person name="Kjelleberg S."/>
            <person name="Givskov M."/>
            <person name="Lin R.T."/>
            <person name="Yang L."/>
        </authorList>
    </citation>
    <scope>NUCLEOTIDE SEQUENCE</scope>
</reference>
<name>A0A455ZFT8_9FLAO</name>
<dbReference type="EMBL" id="BK010606">
    <property type="protein sequence ID" value="DAC75461.1"/>
    <property type="molecule type" value="Genomic_DNA"/>
</dbReference>
<reference evidence="1" key="3">
    <citation type="journal article" date="2016" name="Genome Announc.">
        <title>Complete Genome Sequences of Four Strains from the 2015-2016 Elizabethkingia anophelis Outbreak.</title>
        <authorList>
            <person name="Nicholson A.C."/>
            <person name="Whitney A.M."/>
            <person name="Emery B.D."/>
            <person name="Bell M.E."/>
            <person name="Gartin J.T."/>
            <person name="Humrighouse B.W."/>
            <person name="Loparev V.N."/>
            <person name="Batra D."/>
            <person name="Sheth M."/>
            <person name="Rowe L.A."/>
            <person name="Juieng P."/>
            <person name="Knipe K."/>
            <person name="Gulvik C."/>
            <person name="McQuiston J.R."/>
        </authorList>
    </citation>
    <scope>NUCLEOTIDE SEQUENCE</scope>
</reference>